<organism evidence="1">
    <name type="scientific">Tetraselmis sp. GSL018</name>
    <dbReference type="NCBI Taxonomy" id="582737"/>
    <lineage>
        <taxon>Eukaryota</taxon>
        <taxon>Viridiplantae</taxon>
        <taxon>Chlorophyta</taxon>
        <taxon>core chlorophytes</taxon>
        <taxon>Chlorodendrophyceae</taxon>
        <taxon>Chlorodendrales</taxon>
        <taxon>Chlorodendraceae</taxon>
        <taxon>Tetraselmis</taxon>
    </lineage>
</organism>
<evidence type="ECO:0008006" key="2">
    <source>
        <dbReference type="Google" id="ProtNLM"/>
    </source>
</evidence>
<dbReference type="AlphaFoldDB" id="A0A061R0J5"/>
<feature type="non-terminal residue" evidence="1">
    <location>
        <position position="1"/>
    </location>
</feature>
<feature type="non-terminal residue" evidence="1">
    <location>
        <position position="128"/>
    </location>
</feature>
<name>A0A061R0J5_9CHLO</name>
<proteinExistence type="predicted"/>
<sequence>DFEETSPVALQWKIFFPMQQSVSDPDVLALLAVQQYLAESGFGEALEATERATGLKYAPEKLPTGSLLLEMVYDKLERELAAGVDELEIAEREQEAEFLAGNSGDWPKEDALEIAGLHTHNILAVTLW</sequence>
<gene>
    <name evidence="1" type="ORF">TSPGSL018_18845</name>
</gene>
<evidence type="ECO:0000313" key="1">
    <source>
        <dbReference type="EMBL" id="JAC64200.1"/>
    </source>
</evidence>
<feature type="unsure residue" description="E or Q" evidence="1">
    <location>
        <position position="70"/>
    </location>
</feature>
<dbReference type="EMBL" id="GBEZ01022647">
    <property type="protein sequence ID" value="JAC64200.1"/>
    <property type="molecule type" value="Transcribed_RNA"/>
</dbReference>
<protein>
    <recommendedName>
        <fullName evidence="2">LisH domain-containing protein</fullName>
    </recommendedName>
</protein>
<accession>A0A061R0J5</accession>
<reference evidence="1" key="1">
    <citation type="submission" date="2014-05" db="EMBL/GenBank/DDBJ databases">
        <title>The transcriptome of the halophilic microalga Tetraselmis sp. GSL018 isolated from the Great Salt Lake, Utah.</title>
        <authorList>
            <person name="Jinkerson R.E."/>
            <person name="D'Adamo S."/>
            <person name="Posewitz M.C."/>
        </authorList>
    </citation>
    <scope>NUCLEOTIDE SEQUENCE</scope>
    <source>
        <strain evidence="1">GSL018</strain>
    </source>
</reference>